<evidence type="ECO:0000313" key="4">
    <source>
        <dbReference type="EMBL" id="QSQ27639.1"/>
    </source>
</evidence>
<feature type="region of interest" description="Disordered" evidence="2">
    <location>
        <begin position="189"/>
        <end position="253"/>
    </location>
</feature>
<protein>
    <submittedName>
        <fullName evidence="4">Uncharacterized protein</fullName>
    </submittedName>
</protein>
<feature type="chain" id="PRO_5045619729" evidence="3">
    <location>
        <begin position="19"/>
        <end position="253"/>
    </location>
</feature>
<sequence>MNKLLGIASLVLASTALAVSLMGRGEPAAPAPAHQEAPASATAADMEELEQRIRALEDTSLGLSRRLMALEARPAVSADGGVVAAPAGLSAEIEQLRAEVRGMVAGEALNSEGGRAYLKDAVRSVQDEMRNEQREARQQEWAQMQAQAQTQRAERLRKFVTEAGLNYNQEQTLTRRMQAEETKRQALMAEVQAGTKNPRDIRQELRAERQQTDQEMSSLLNEEQQAKYRELRQEEWGNGRQRGGFRAGGEQQP</sequence>
<accession>A0ABX7PAU0</accession>
<dbReference type="EMBL" id="CP071090">
    <property type="protein sequence ID" value="QSQ27639.1"/>
    <property type="molecule type" value="Genomic_DNA"/>
</dbReference>
<evidence type="ECO:0000256" key="2">
    <source>
        <dbReference type="SAM" id="MobiDB-lite"/>
    </source>
</evidence>
<evidence type="ECO:0000313" key="5">
    <source>
        <dbReference type="Proteomes" id="UP000662747"/>
    </source>
</evidence>
<keyword evidence="1" id="KW-0175">Coiled coil</keyword>
<gene>
    <name evidence="4" type="ORF">JY651_23210</name>
</gene>
<feature type="signal peptide" evidence="3">
    <location>
        <begin position="1"/>
        <end position="18"/>
    </location>
</feature>
<name>A0ABX7PAU0_9BACT</name>
<dbReference type="Proteomes" id="UP000662747">
    <property type="component" value="Chromosome"/>
</dbReference>
<proteinExistence type="predicted"/>
<feature type="coiled-coil region" evidence="1">
    <location>
        <begin position="39"/>
        <end position="73"/>
    </location>
</feature>
<feature type="compositionally biased region" description="Polar residues" evidence="2">
    <location>
        <begin position="213"/>
        <end position="223"/>
    </location>
</feature>
<reference evidence="4 5" key="1">
    <citation type="submission" date="2021-02" db="EMBL/GenBank/DDBJ databases">
        <title>De Novo genome assembly of isolated myxobacteria.</title>
        <authorList>
            <person name="Stevens D.C."/>
        </authorList>
    </citation>
    <scope>NUCLEOTIDE SEQUENCE [LARGE SCALE GENOMIC DNA]</scope>
    <source>
        <strain evidence="5">SCPEA02</strain>
    </source>
</reference>
<evidence type="ECO:0000256" key="3">
    <source>
        <dbReference type="SAM" id="SignalP"/>
    </source>
</evidence>
<keyword evidence="3" id="KW-0732">Signal</keyword>
<feature type="compositionally biased region" description="Basic and acidic residues" evidence="2">
    <location>
        <begin position="197"/>
        <end position="212"/>
    </location>
</feature>
<feature type="compositionally biased region" description="Basic and acidic residues" evidence="2">
    <location>
        <begin position="224"/>
        <end position="237"/>
    </location>
</feature>
<evidence type="ECO:0000256" key="1">
    <source>
        <dbReference type="SAM" id="Coils"/>
    </source>
</evidence>
<feature type="coiled-coil region" evidence="1">
    <location>
        <begin position="115"/>
        <end position="142"/>
    </location>
</feature>
<organism evidence="4 5">
    <name type="scientific">Pyxidicoccus parkwayensis</name>
    <dbReference type="NCBI Taxonomy" id="2813578"/>
    <lineage>
        <taxon>Bacteria</taxon>
        <taxon>Pseudomonadati</taxon>
        <taxon>Myxococcota</taxon>
        <taxon>Myxococcia</taxon>
        <taxon>Myxococcales</taxon>
        <taxon>Cystobacterineae</taxon>
        <taxon>Myxococcaceae</taxon>
        <taxon>Pyxidicoccus</taxon>
    </lineage>
</organism>
<dbReference type="RefSeq" id="WP_206729158.1">
    <property type="nucleotide sequence ID" value="NZ_CP071090.1"/>
</dbReference>
<keyword evidence="5" id="KW-1185">Reference proteome</keyword>